<dbReference type="InterPro" id="IPR036465">
    <property type="entry name" value="vWFA_dom_sf"/>
</dbReference>
<dbReference type="SUPFAM" id="SSF53300">
    <property type="entry name" value="vWA-like"/>
    <property type="match status" value="1"/>
</dbReference>
<dbReference type="Proteomes" id="UP000199163">
    <property type="component" value="Unassembled WGS sequence"/>
</dbReference>
<dbReference type="RefSeq" id="WP_091270142.1">
    <property type="nucleotide sequence ID" value="NZ_FNDK01000001.1"/>
</dbReference>
<feature type="domain" description="VWFA" evidence="4">
    <location>
        <begin position="154"/>
        <end position="343"/>
    </location>
</feature>
<dbReference type="STRING" id="568899.SAMN05192534_10113"/>
<proteinExistence type="predicted"/>
<dbReference type="OrthoDB" id="9783818at2"/>
<feature type="compositionally biased region" description="Acidic residues" evidence="2">
    <location>
        <begin position="28"/>
        <end position="38"/>
    </location>
</feature>
<feature type="coiled-coil region" evidence="1">
    <location>
        <begin position="359"/>
        <end position="397"/>
    </location>
</feature>
<dbReference type="Gene3D" id="3.40.50.410">
    <property type="entry name" value="von Willebrand factor, type A domain"/>
    <property type="match status" value="1"/>
</dbReference>
<feature type="compositionally biased region" description="Acidic residues" evidence="2">
    <location>
        <begin position="46"/>
        <end position="56"/>
    </location>
</feature>
<dbReference type="Pfam" id="PF13519">
    <property type="entry name" value="VWA_2"/>
    <property type="match status" value="1"/>
</dbReference>
<feature type="signal peptide" evidence="3">
    <location>
        <begin position="1"/>
        <end position="27"/>
    </location>
</feature>
<dbReference type="EMBL" id="FNDK01000001">
    <property type="protein sequence ID" value="SDG92079.1"/>
    <property type="molecule type" value="Genomic_DNA"/>
</dbReference>
<protein>
    <submittedName>
        <fullName evidence="5">Ca-activated chloride channel family protein</fullName>
    </submittedName>
</protein>
<evidence type="ECO:0000313" key="5">
    <source>
        <dbReference type="EMBL" id="SDG92079.1"/>
    </source>
</evidence>
<dbReference type="PROSITE" id="PS50234">
    <property type="entry name" value="VWFA"/>
    <property type="match status" value="1"/>
</dbReference>
<dbReference type="InterPro" id="IPR002035">
    <property type="entry name" value="VWF_A"/>
</dbReference>
<keyword evidence="1" id="KW-0175">Coiled coil</keyword>
<evidence type="ECO:0000256" key="3">
    <source>
        <dbReference type="SAM" id="SignalP"/>
    </source>
</evidence>
<keyword evidence="6" id="KW-1185">Reference proteome</keyword>
<feature type="region of interest" description="Disordered" evidence="2">
    <location>
        <begin position="26"/>
        <end position="56"/>
    </location>
</feature>
<evidence type="ECO:0000313" key="6">
    <source>
        <dbReference type="Proteomes" id="UP000199163"/>
    </source>
</evidence>
<reference evidence="5 6" key="1">
    <citation type="submission" date="2016-10" db="EMBL/GenBank/DDBJ databases">
        <authorList>
            <person name="de Groot N.N."/>
        </authorList>
    </citation>
    <scope>NUCLEOTIDE SEQUENCE [LARGE SCALE GENOMIC DNA]</scope>
    <source>
        <strain evidence="5 6">DSM 21632</strain>
    </source>
</reference>
<sequence>MQKKCCAYVFICFVMLLAACSSGGEDAAVPEEQGETEGQEEKENTDGDEEFSPSELDYYDIGETARPLTEFEQELLRKPGPYSGDDYDQEAVNAAIDELPDDLTAEEYAHELIYLVGEDYHEEVKTFANFDSQVDVDIQRPDGTVEEREPLTAHYAILMDASGSMYNYNGDKTRWDSAKEAVTEFAQEVPEQATISLRVYGHKGTGSDADKEVSCSTTENIYNDTYQAEGFQSALSELQPSGWTPIARALEESREDIPDAADEVVVYVVSDGIETCDGNPVEAAETLVDEYGDAMVNIIGFDVDDEEGQKLLQDVADAGNGEFVYVDSEQKLKEYMREQYDEIKKAWREWKEQGKTEAYAQKEEKKELAYDMKERVKEKSRREKERLKDAQDYLEDRFEDFGHPANDTFSIVVDHANEIWSYGVDTGNELWQESVNSGNEKWQEYVDEGNEQIRDAIDQKNNQE</sequence>
<feature type="chain" id="PRO_5011455374" evidence="3">
    <location>
        <begin position="28"/>
        <end position="464"/>
    </location>
</feature>
<keyword evidence="3" id="KW-0732">Signal</keyword>
<organism evidence="5 6">
    <name type="scientific">Alteribacillus persepolensis</name>
    <dbReference type="NCBI Taxonomy" id="568899"/>
    <lineage>
        <taxon>Bacteria</taxon>
        <taxon>Bacillati</taxon>
        <taxon>Bacillota</taxon>
        <taxon>Bacilli</taxon>
        <taxon>Bacillales</taxon>
        <taxon>Bacillaceae</taxon>
        <taxon>Alteribacillus</taxon>
    </lineage>
</organism>
<evidence type="ECO:0000256" key="2">
    <source>
        <dbReference type="SAM" id="MobiDB-lite"/>
    </source>
</evidence>
<accession>A0A1G7Y6Q7</accession>
<dbReference type="AlphaFoldDB" id="A0A1G7Y6Q7"/>
<gene>
    <name evidence="5" type="ORF">SAMN05192534_10113</name>
</gene>
<evidence type="ECO:0000256" key="1">
    <source>
        <dbReference type="SAM" id="Coils"/>
    </source>
</evidence>
<name>A0A1G7Y6Q7_9BACI</name>
<dbReference type="SMART" id="SM00327">
    <property type="entry name" value="VWA"/>
    <property type="match status" value="1"/>
</dbReference>
<evidence type="ECO:0000259" key="4">
    <source>
        <dbReference type="PROSITE" id="PS50234"/>
    </source>
</evidence>
<dbReference type="PROSITE" id="PS51257">
    <property type="entry name" value="PROKAR_LIPOPROTEIN"/>
    <property type="match status" value="1"/>
</dbReference>